<evidence type="ECO:0000259" key="3">
    <source>
        <dbReference type="PROSITE" id="PS51782"/>
    </source>
</evidence>
<feature type="compositionally biased region" description="Low complexity" evidence="2">
    <location>
        <begin position="280"/>
        <end position="300"/>
    </location>
</feature>
<evidence type="ECO:0000313" key="5">
    <source>
        <dbReference type="Proteomes" id="UP000586722"/>
    </source>
</evidence>
<dbReference type="InterPro" id="IPR016047">
    <property type="entry name" value="M23ase_b-sheet_dom"/>
</dbReference>
<keyword evidence="5" id="KW-1185">Reference proteome</keyword>
<organism evidence="4 5">
    <name type="scientific">Pannonibacter tanglangensis</name>
    <dbReference type="NCBI Taxonomy" id="2750084"/>
    <lineage>
        <taxon>Bacteria</taxon>
        <taxon>Pseudomonadati</taxon>
        <taxon>Pseudomonadota</taxon>
        <taxon>Alphaproteobacteria</taxon>
        <taxon>Hyphomicrobiales</taxon>
        <taxon>Stappiaceae</taxon>
        <taxon>Pannonibacter</taxon>
    </lineage>
</organism>
<dbReference type="PANTHER" id="PTHR21666">
    <property type="entry name" value="PEPTIDASE-RELATED"/>
    <property type="match status" value="1"/>
</dbReference>
<feature type="compositionally biased region" description="Polar residues" evidence="2">
    <location>
        <begin position="52"/>
        <end position="63"/>
    </location>
</feature>
<dbReference type="Proteomes" id="UP000586722">
    <property type="component" value="Unassembled WGS sequence"/>
</dbReference>
<dbReference type="Gene3D" id="2.70.70.10">
    <property type="entry name" value="Glucose Permease (Domain IIA)"/>
    <property type="match status" value="1"/>
</dbReference>
<feature type="region of interest" description="Disordered" evidence="2">
    <location>
        <begin position="277"/>
        <end position="312"/>
    </location>
</feature>
<dbReference type="AlphaFoldDB" id="A0A7X5F1P0"/>
<dbReference type="CDD" id="cd00118">
    <property type="entry name" value="LysM"/>
    <property type="match status" value="1"/>
</dbReference>
<dbReference type="Pfam" id="PF01476">
    <property type="entry name" value="LysM"/>
    <property type="match status" value="1"/>
</dbReference>
<accession>A0A7X5F1P0</accession>
<reference evidence="5" key="1">
    <citation type="submission" date="2020-01" db="EMBL/GenBank/DDBJ databases">
        <authorList>
            <person name="Fang Y."/>
            <person name="Sun R."/>
            <person name="Nie L."/>
            <person name="He J."/>
            <person name="Hao L."/>
            <person name="Wang L."/>
            <person name="Su S."/>
            <person name="Lv E."/>
            <person name="Zhang Z."/>
            <person name="Xie R."/>
            <person name="Liu H."/>
        </authorList>
    </citation>
    <scope>NUCLEOTIDE SEQUENCE [LARGE SCALE GENOMIC DNA]</scope>
    <source>
        <strain evidence="5">XCT-53</strain>
    </source>
</reference>
<dbReference type="SUPFAM" id="SSF51261">
    <property type="entry name" value="Duplicated hybrid motif"/>
    <property type="match status" value="1"/>
</dbReference>
<evidence type="ECO:0000313" key="4">
    <source>
        <dbReference type="EMBL" id="NBN77884.1"/>
    </source>
</evidence>
<feature type="domain" description="LysM" evidence="3">
    <location>
        <begin position="155"/>
        <end position="199"/>
    </location>
</feature>
<comment type="similarity">
    <text evidence="1">Belongs to the E.coli NlpD/Haemophilus LppB family.</text>
</comment>
<comment type="caution">
    <text evidence="4">The sequence shown here is derived from an EMBL/GenBank/DDBJ whole genome shotgun (WGS) entry which is preliminary data.</text>
</comment>
<name>A0A7X5F1P0_9HYPH</name>
<dbReference type="PROSITE" id="PS51782">
    <property type="entry name" value="LYSM"/>
    <property type="match status" value="1"/>
</dbReference>
<dbReference type="Pfam" id="PF01551">
    <property type="entry name" value="Peptidase_M23"/>
    <property type="match status" value="1"/>
</dbReference>
<dbReference type="InterPro" id="IPR050570">
    <property type="entry name" value="Cell_wall_metabolism_enzyme"/>
</dbReference>
<evidence type="ECO:0000256" key="1">
    <source>
        <dbReference type="ARBA" id="ARBA00038420"/>
    </source>
</evidence>
<dbReference type="PROSITE" id="PS51257">
    <property type="entry name" value="PROKAR_LIPOPROTEIN"/>
    <property type="match status" value="1"/>
</dbReference>
<dbReference type="CDD" id="cd12797">
    <property type="entry name" value="M23_peptidase"/>
    <property type="match status" value="1"/>
</dbReference>
<protein>
    <submittedName>
        <fullName evidence="4">Peptidoglycan DD-metalloendopeptidase family protein</fullName>
    </submittedName>
</protein>
<dbReference type="Gene3D" id="3.10.350.10">
    <property type="entry name" value="LysM domain"/>
    <property type="match status" value="1"/>
</dbReference>
<dbReference type="EMBL" id="JAABLQ010000001">
    <property type="protein sequence ID" value="NBN77884.1"/>
    <property type="molecule type" value="Genomic_DNA"/>
</dbReference>
<dbReference type="InterPro" id="IPR036779">
    <property type="entry name" value="LysM_dom_sf"/>
</dbReference>
<dbReference type="SUPFAM" id="SSF54106">
    <property type="entry name" value="LysM domain"/>
    <property type="match status" value="1"/>
</dbReference>
<dbReference type="InterPro" id="IPR011055">
    <property type="entry name" value="Dup_hybrid_motif"/>
</dbReference>
<evidence type="ECO:0000256" key="2">
    <source>
        <dbReference type="SAM" id="MobiDB-lite"/>
    </source>
</evidence>
<proteinExistence type="inferred from homology"/>
<feature type="region of interest" description="Disordered" evidence="2">
    <location>
        <begin position="52"/>
        <end position="113"/>
    </location>
</feature>
<dbReference type="SMART" id="SM00257">
    <property type="entry name" value="LysM"/>
    <property type="match status" value="1"/>
</dbReference>
<dbReference type="InterPro" id="IPR018392">
    <property type="entry name" value="LysM"/>
</dbReference>
<dbReference type="PANTHER" id="PTHR21666:SF263">
    <property type="entry name" value="MUREIN HYDROLASE ACTIVATOR NLPD"/>
    <property type="match status" value="1"/>
</dbReference>
<feature type="region of interest" description="Disordered" evidence="2">
    <location>
        <begin position="211"/>
        <end position="240"/>
    </location>
</feature>
<sequence length="467" mass="46982">MTSRMRNDRKSLWTRVAVIGLLSGLGAGCSGDIERFADGPIYTGGTANQRSILGSGASSQPSYQDVVRGPGQGSGALPVAGGNPRSTGSIASSKLPPVPGTAESSAPPPVRLSQAGATVNRPAAIPVPAAPAPAPAAVAEAGENTWKGWTSAGGTRIQLREGDTVASVSKRYGVPAEAIMATNGLDRSSQLRSGQSIVIPTYVFAANNASTSATPAPGKPVRLPPAGSAPEVTGSVPPASSLTAAISAPSRKPAGSQAASQAVAGLAPAAPVASDARPTAPLVAGRPAPAAPATGPVTALREAPGSTLPASDRPAIDAVAGAVQASAPVRTAAVDPQETTAGPMFRWPVRGRVISEFGTKPGGTRNDGINLAVPEGTPVKAAADGSVIYAGNELQGFGNLVLIRHDDGWVSAYAHNSEILVKRGDTIQRGQVISKAGATGSVSQPQVHFELRKDNKPVDPTRYLPRG</sequence>
<gene>
    <name evidence="4" type="ORF">GWI72_06330</name>
</gene>
<dbReference type="GO" id="GO:0004222">
    <property type="term" value="F:metalloendopeptidase activity"/>
    <property type="evidence" value="ECO:0007669"/>
    <property type="project" value="TreeGrafter"/>
</dbReference>